<comment type="similarity">
    <text evidence="1 4">Belongs to the SEC5 family.</text>
</comment>
<feature type="domain" description="Exocyst complex component EXOC2/Sec5 N-terminal" evidence="6">
    <location>
        <begin position="50"/>
        <end position="882"/>
    </location>
</feature>
<dbReference type="PANTHER" id="PTHR13043">
    <property type="entry name" value="EXOCYST COMPLEX COMPONENT SEC5"/>
    <property type="match status" value="1"/>
</dbReference>
<dbReference type="PANTHER" id="PTHR13043:SF1">
    <property type="entry name" value="EXOCYST COMPLEX COMPONENT 2"/>
    <property type="match status" value="1"/>
</dbReference>
<evidence type="ECO:0000256" key="3">
    <source>
        <dbReference type="ARBA" id="ARBA00022483"/>
    </source>
</evidence>
<proteinExistence type="inferred from homology"/>
<dbReference type="OrthoDB" id="26242at2759"/>
<dbReference type="HOGENOM" id="CLU_324954_0_0_1"/>
<evidence type="ECO:0000313" key="8">
    <source>
        <dbReference type="Proteomes" id="UP000027195"/>
    </source>
</evidence>
<comment type="function">
    <text evidence="4">Component of the exocyst complex involved in the docking of exocytic vesicles with fusion sites on the plasma membrane.</text>
</comment>
<name>A0A067N723_BOTB1</name>
<dbReference type="AlphaFoldDB" id="A0A067N723"/>
<accession>A0A067N723</accession>
<keyword evidence="3 4" id="KW-0268">Exocytosis</keyword>
<keyword evidence="2 4" id="KW-0813">Transport</keyword>
<dbReference type="GO" id="GO:0000145">
    <property type="term" value="C:exocyst"/>
    <property type="evidence" value="ECO:0007669"/>
    <property type="project" value="UniProtKB-UniRule"/>
</dbReference>
<dbReference type="Proteomes" id="UP000027195">
    <property type="component" value="Unassembled WGS sequence"/>
</dbReference>
<keyword evidence="4" id="KW-0653">Protein transport</keyword>
<dbReference type="GO" id="GO:0006893">
    <property type="term" value="P:Golgi to plasma membrane transport"/>
    <property type="evidence" value="ECO:0007669"/>
    <property type="project" value="UniProtKB-UniRule"/>
</dbReference>
<evidence type="ECO:0000259" key="6">
    <source>
        <dbReference type="Pfam" id="PF15469"/>
    </source>
</evidence>
<feature type="compositionally biased region" description="Low complexity" evidence="5">
    <location>
        <begin position="575"/>
        <end position="591"/>
    </location>
</feature>
<dbReference type="GO" id="GO:0006887">
    <property type="term" value="P:exocytosis"/>
    <property type="evidence" value="ECO:0007669"/>
    <property type="project" value="UniProtKB-KW"/>
</dbReference>
<protein>
    <recommendedName>
        <fullName evidence="4">Exocyst complex component SEC5</fullName>
    </recommendedName>
</protein>
<dbReference type="EMBL" id="KL198018">
    <property type="protein sequence ID" value="KDQ19912.1"/>
    <property type="molecule type" value="Genomic_DNA"/>
</dbReference>
<dbReference type="GO" id="GO:0015031">
    <property type="term" value="P:protein transport"/>
    <property type="evidence" value="ECO:0007669"/>
    <property type="project" value="UniProtKB-KW"/>
</dbReference>
<organism evidence="7 8">
    <name type="scientific">Botryobasidium botryosum (strain FD-172 SS1)</name>
    <dbReference type="NCBI Taxonomy" id="930990"/>
    <lineage>
        <taxon>Eukaryota</taxon>
        <taxon>Fungi</taxon>
        <taxon>Dikarya</taxon>
        <taxon>Basidiomycota</taxon>
        <taxon>Agaricomycotina</taxon>
        <taxon>Agaricomycetes</taxon>
        <taxon>Cantharellales</taxon>
        <taxon>Botryobasidiaceae</taxon>
        <taxon>Botryobasidium</taxon>
    </lineage>
</organism>
<gene>
    <name evidence="7" type="ORF">BOTBODRAFT_27328</name>
</gene>
<evidence type="ECO:0000256" key="5">
    <source>
        <dbReference type="SAM" id="MobiDB-lite"/>
    </source>
</evidence>
<dbReference type="InterPro" id="IPR029175">
    <property type="entry name" value="EXOC2/Sec5"/>
</dbReference>
<dbReference type="InterPro" id="IPR039481">
    <property type="entry name" value="EXOC2/Sec5_N_dom"/>
</dbReference>
<evidence type="ECO:0000313" key="7">
    <source>
        <dbReference type="EMBL" id="KDQ19912.1"/>
    </source>
</evidence>
<feature type="region of interest" description="Disordered" evidence="5">
    <location>
        <begin position="574"/>
        <end position="593"/>
    </location>
</feature>
<reference evidence="8" key="1">
    <citation type="journal article" date="2014" name="Proc. Natl. Acad. Sci. U.S.A.">
        <title>Extensive sampling of basidiomycete genomes demonstrates inadequacy of the white-rot/brown-rot paradigm for wood decay fungi.</title>
        <authorList>
            <person name="Riley R."/>
            <person name="Salamov A.A."/>
            <person name="Brown D.W."/>
            <person name="Nagy L.G."/>
            <person name="Floudas D."/>
            <person name="Held B.W."/>
            <person name="Levasseur A."/>
            <person name="Lombard V."/>
            <person name="Morin E."/>
            <person name="Otillar R."/>
            <person name="Lindquist E.A."/>
            <person name="Sun H."/>
            <person name="LaButti K.M."/>
            <person name="Schmutz J."/>
            <person name="Jabbour D."/>
            <person name="Luo H."/>
            <person name="Baker S.E."/>
            <person name="Pisabarro A.G."/>
            <person name="Walton J.D."/>
            <person name="Blanchette R.A."/>
            <person name="Henrissat B."/>
            <person name="Martin F."/>
            <person name="Cullen D."/>
            <person name="Hibbett D.S."/>
            <person name="Grigoriev I.V."/>
        </authorList>
    </citation>
    <scope>NUCLEOTIDE SEQUENCE [LARGE SCALE GENOMIC DNA]</scope>
    <source>
        <strain evidence="8">FD-172 SS1</strain>
    </source>
</reference>
<dbReference type="InParanoid" id="A0A067N723"/>
<comment type="subunit">
    <text evidence="4">Component of the exocyst complex.</text>
</comment>
<evidence type="ECO:0000256" key="1">
    <source>
        <dbReference type="ARBA" id="ARBA00010578"/>
    </source>
</evidence>
<sequence length="904" mass="99661">MGKINFETDEASLLKAYKLSSLSPTKWEDVDVDLSDPIITNAGGADGDGDPLGLGNGIDVRKLDVDAKASILLSSKSFDPKAFLSAAHPNATYQDLVSGVSHLKQSIEARSQAMRILVEENFDRFVAVKASTDALYGEMKEGLLADDTEYASKGIREQLKLVTVKADQVFLPVLENASKAQKLRSTVGVFERSKFFFNLPGSLIESIEAGRYEVAMRDYKKGKFLLDSRPGQSLSASPVDQAPLPPAELQQRRIFDKVWDTVEKVMGEMRTTLLNQLKDPSRSVEEQEKTIEILTELSPQDEAIWVYFDSQHAHIMGVMKTSHDAFVKNVRAARDQLPADATQPTQIAAQLLVSVSALDTKHAESVLSKGSGSEVWQAIFDMTKNISDTLSTSLPSFWRIAKSYIDGKYKKVNPTSGNTRRSATQCSTMALDIVKLYISLISEFFILSDKAVTSTSDSAAPLSAFIPPGSDSLTTAFYLGKIINEISECVNDIAAVEMGGEAMSGLKNLLENARWKFLDALCETWLRDSEIFFHLETWVLNPENNSTTQYLNLIRNFQRQNTTNACRIAGGTDGTSSLNSSTTSNASSVTVKGGGSKPVNIGRDFIAKIQKVFLDSLYAFLDGLVRTIPSEEPGSIKERPKRAATLGTEGLAGAGNGEIDISNLDTCLLLVVSNLTYLNRSLMQTMINHLESACGVSISQEKTTLREVVLEMDKTLFEDYIKAKAAVLKGTINRGILESGMDWYETPRPTEVRSYMYEALMFLVGIHAHVSKVARSLLERTISSLVEDMSREALICFRQIRRFGMGGMLRATLEIEFMHQVLAQYVTTSASATLTEIYTTISAAYSRKGGADGKDQLQRELDGVKKTLHDSRRATAIEFLCFKAPRKEESKREGDNGKERKQSI</sequence>
<dbReference type="STRING" id="930990.A0A067N723"/>
<evidence type="ECO:0000256" key="4">
    <source>
        <dbReference type="RuleBase" id="RU365069"/>
    </source>
</evidence>
<evidence type="ECO:0000256" key="2">
    <source>
        <dbReference type="ARBA" id="ARBA00022448"/>
    </source>
</evidence>
<dbReference type="Pfam" id="PF15469">
    <property type="entry name" value="Sec5"/>
    <property type="match status" value="1"/>
</dbReference>
<keyword evidence="8" id="KW-1185">Reference proteome</keyword>